<dbReference type="Proteomes" id="UP000790787">
    <property type="component" value="Chromosome 6"/>
</dbReference>
<proteinExistence type="predicted"/>
<name>A0AC58UQH5_TOBAC</name>
<evidence type="ECO:0000313" key="2">
    <source>
        <dbReference type="RefSeq" id="XP_075111749.1"/>
    </source>
</evidence>
<keyword evidence="1" id="KW-1185">Reference proteome</keyword>
<sequence>MDQEKTRSVVDWEVPKKERAGSSGEAGCSKGRAPGERRDAISLEREASRACCRGDKKRLSRGDLVTVMNVEEWGIFLVTVPMFRRTNAARGVQNRPAEDGRVNVVEPRAREALKKGGEDGRLYSKSMSELASAKIIIDAGSLDKIASTEMAELSGNVWNRELTIIQRRILRRLRNKKRSIKRKIYSRENLNSYIQSQTTRKLSLFYGDLPITEMHRGRERTSYIPFLLNPETRSDVIPVRLHFCETIPQARQPISHRRVCVNNGMVNITHFKLSHGDIISFQENDARTRGEEIKRSFYIEISVEKIIGKFLDHPWRRTKTEWFRLLKTKRGCRLLLKSRFLQQLRSSMQEEDLERTKKFGSEKVCLGSSFAEHNRMKRNLYHFKSLFLSKRRNEKNRNIPTRTRSPIVYNSSLYSNSTYCSASPHQFTKKIKIKRIELPTHYSEVNHRTPKAVVSYGPNIGHIPHDIRLKDPNLLLRSGKGRGQNI</sequence>
<reference evidence="1" key="1">
    <citation type="journal article" date="2014" name="Nat. Commun.">
        <title>The tobacco genome sequence and its comparison with those of tomato and potato.</title>
        <authorList>
            <person name="Sierro N."/>
            <person name="Battey J.N."/>
            <person name="Ouadi S."/>
            <person name="Bakaher N."/>
            <person name="Bovet L."/>
            <person name="Willig A."/>
            <person name="Goepfert S."/>
            <person name="Peitsch M.C."/>
            <person name="Ivanov N.V."/>
        </authorList>
    </citation>
    <scope>NUCLEOTIDE SEQUENCE [LARGE SCALE GENOMIC DNA]</scope>
</reference>
<accession>A0AC58UQH5</accession>
<protein>
    <submittedName>
        <fullName evidence="2">Small ribosomal subunit protein uS4m-like</fullName>
    </submittedName>
</protein>
<organism evidence="1 2">
    <name type="scientific">Nicotiana tabacum</name>
    <name type="common">Common tobacco</name>
    <dbReference type="NCBI Taxonomy" id="4097"/>
    <lineage>
        <taxon>Eukaryota</taxon>
        <taxon>Viridiplantae</taxon>
        <taxon>Streptophyta</taxon>
        <taxon>Embryophyta</taxon>
        <taxon>Tracheophyta</taxon>
        <taxon>Spermatophyta</taxon>
        <taxon>Magnoliopsida</taxon>
        <taxon>eudicotyledons</taxon>
        <taxon>Gunneridae</taxon>
        <taxon>Pentapetalae</taxon>
        <taxon>asterids</taxon>
        <taxon>lamiids</taxon>
        <taxon>Solanales</taxon>
        <taxon>Solanaceae</taxon>
        <taxon>Nicotianoideae</taxon>
        <taxon>Nicotianeae</taxon>
        <taxon>Nicotiana</taxon>
    </lineage>
</organism>
<evidence type="ECO:0000313" key="1">
    <source>
        <dbReference type="Proteomes" id="UP000790787"/>
    </source>
</evidence>
<dbReference type="RefSeq" id="XP_075111749.1">
    <property type="nucleotide sequence ID" value="XM_075255648.1"/>
</dbReference>
<reference evidence="2" key="2">
    <citation type="submission" date="2025-08" db="UniProtKB">
        <authorList>
            <consortium name="RefSeq"/>
        </authorList>
    </citation>
    <scope>IDENTIFICATION</scope>
    <source>
        <tissue evidence="2">Leaf</tissue>
    </source>
</reference>
<gene>
    <name evidence="2" type="primary">LOC142181942</name>
</gene>